<keyword evidence="2" id="KW-1185">Reference proteome</keyword>
<comment type="caution">
    <text evidence="1">The sequence shown here is derived from an EMBL/GenBank/DDBJ whole genome shotgun (WGS) entry which is preliminary data.</text>
</comment>
<protein>
    <submittedName>
        <fullName evidence="1">Uncharacterized protein</fullName>
    </submittedName>
</protein>
<accession>A0A3M2RWU7</accession>
<evidence type="ECO:0000313" key="2">
    <source>
        <dbReference type="Proteomes" id="UP000277212"/>
    </source>
</evidence>
<organism evidence="1 2">
    <name type="scientific">Fusarium kuroshium</name>
    <dbReference type="NCBI Taxonomy" id="2010991"/>
    <lineage>
        <taxon>Eukaryota</taxon>
        <taxon>Fungi</taxon>
        <taxon>Dikarya</taxon>
        <taxon>Ascomycota</taxon>
        <taxon>Pezizomycotina</taxon>
        <taxon>Sordariomycetes</taxon>
        <taxon>Hypocreomycetidae</taxon>
        <taxon>Hypocreales</taxon>
        <taxon>Nectriaceae</taxon>
        <taxon>Fusarium</taxon>
        <taxon>Fusarium solani species complex</taxon>
    </lineage>
</organism>
<gene>
    <name evidence="1" type="ORF">CDV36_010605</name>
</gene>
<dbReference type="AlphaFoldDB" id="A0A3M2RWU7"/>
<name>A0A3M2RWU7_9HYPO</name>
<dbReference type="EMBL" id="NKUJ01000229">
    <property type="protein sequence ID" value="RMJ09778.1"/>
    <property type="molecule type" value="Genomic_DNA"/>
</dbReference>
<evidence type="ECO:0000313" key="1">
    <source>
        <dbReference type="EMBL" id="RMJ09778.1"/>
    </source>
</evidence>
<dbReference type="OrthoDB" id="5076775at2759"/>
<sequence length="266" mass="31083">MHFRLSSRLAKSVKAKCRTISRQYTDYRRNRKIAKSTKYEVAQSPQQQPGVVNPFWQGENYQFVGDPDDWDQHLESGSELEYDSGLAYDSEPQYNFVSEYDFESEYDSEEHIDEEQYLRYGFDVDDFINWWRTFESALSDSVQQLHAHNRRVQGSSTEQQDLADQLAHLSVLELRRNPLNLVPGFLRHCPLSRQDKAVSFCKTNVQVSGVRTLLETYDPLRGMAKVFDQLNRDELVAYIWPSDIREHVEHMNTDVDEKPLNSTLSS</sequence>
<dbReference type="Proteomes" id="UP000277212">
    <property type="component" value="Unassembled WGS sequence"/>
</dbReference>
<reference evidence="1 2" key="1">
    <citation type="submission" date="2017-06" db="EMBL/GenBank/DDBJ databases">
        <title>Comparative genomic analysis of Ambrosia Fusariam Clade fungi.</title>
        <authorList>
            <person name="Stajich J.E."/>
            <person name="Carrillo J."/>
            <person name="Kijimoto T."/>
            <person name="Eskalen A."/>
            <person name="O'Donnell K."/>
            <person name="Kasson M."/>
        </authorList>
    </citation>
    <scope>NUCLEOTIDE SEQUENCE [LARGE SCALE GENOMIC DNA]</scope>
    <source>
        <strain evidence="1">UCR3666</strain>
    </source>
</reference>
<proteinExistence type="predicted"/>